<dbReference type="eggNOG" id="COG1669">
    <property type="taxonomic scope" value="Bacteria"/>
</dbReference>
<dbReference type="AlphaFoldDB" id="A7NQ57"/>
<evidence type="ECO:0000313" key="2">
    <source>
        <dbReference type="EMBL" id="ABU59703.1"/>
    </source>
</evidence>
<dbReference type="KEGG" id="rca:Rcas_3654"/>
<organism evidence="2 3">
    <name type="scientific">Roseiflexus castenholzii (strain DSM 13941 / HLO8)</name>
    <dbReference type="NCBI Taxonomy" id="383372"/>
    <lineage>
        <taxon>Bacteria</taxon>
        <taxon>Bacillati</taxon>
        <taxon>Chloroflexota</taxon>
        <taxon>Chloroflexia</taxon>
        <taxon>Chloroflexales</taxon>
        <taxon>Roseiflexineae</taxon>
        <taxon>Roseiflexaceae</taxon>
        <taxon>Roseiflexus</taxon>
    </lineage>
</organism>
<dbReference type="SUPFAM" id="SSF81301">
    <property type="entry name" value="Nucleotidyltransferase"/>
    <property type="match status" value="1"/>
</dbReference>
<dbReference type="PANTHER" id="PTHR43852">
    <property type="entry name" value="NUCLEOTIDYLTRANSFERASE"/>
    <property type="match status" value="1"/>
</dbReference>
<dbReference type="InterPro" id="IPR043519">
    <property type="entry name" value="NT_sf"/>
</dbReference>
<dbReference type="NCBIfam" id="NF047752">
    <property type="entry name" value="MntA_antitoxin"/>
    <property type="match status" value="1"/>
</dbReference>
<dbReference type="OrthoDB" id="424879at2"/>
<proteinExistence type="predicted"/>
<sequence length="137" mass="15591">MNAASWVESLVAWCRTRNIGLCVLFGSRARGNARPDSDYDLALKPVRAPAPLDRIAWQVELEDLLGANVSLVLLTPATDPVLGWEIARDGRLLYERDRGSWMQERARLWHLYNDALPFRRALAESLRRYADEVLRGS</sequence>
<dbReference type="Gene3D" id="3.30.460.10">
    <property type="entry name" value="Beta Polymerase, domain 2"/>
    <property type="match status" value="1"/>
</dbReference>
<evidence type="ECO:0000313" key="3">
    <source>
        <dbReference type="Proteomes" id="UP000000263"/>
    </source>
</evidence>
<accession>A7NQ57</accession>
<dbReference type="InterPro" id="IPR052930">
    <property type="entry name" value="TA_antitoxin_MntA"/>
</dbReference>
<dbReference type="CDD" id="cd05403">
    <property type="entry name" value="NT_KNTase_like"/>
    <property type="match status" value="1"/>
</dbReference>
<feature type="domain" description="Polymerase beta nucleotidyltransferase" evidence="1">
    <location>
        <begin position="15"/>
        <end position="98"/>
    </location>
</feature>
<dbReference type="HOGENOM" id="CLU_1863673_0_0_0"/>
<keyword evidence="3" id="KW-1185">Reference proteome</keyword>
<dbReference type="EMBL" id="CP000804">
    <property type="protein sequence ID" value="ABU59703.1"/>
    <property type="molecule type" value="Genomic_DNA"/>
</dbReference>
<gene>
    <name evidence="2" type="ordered locus">Rcas_3654</name>
</gene>
<evidence type="ECO:0000259" key="1">
    <source>
        <dbReference type="Pfam" id="PF18765"/>
    </source>
</evidence>
<dbReference type="PANTHER" id="PTHR43852:SF2">
    <property type="entry name" value="PROTEIN ADENYLYLTRANSFERASE MNTA"/>
    <property type="match status" value="1"/>
</dbReference>
<dbReference type="InterPro" id="IPR041633">
    <property type="entry name" value="Polbeta"/>
</dbReference>
<dbReference type="Pfam" id="PF18765">
    <property type="entry name" value="Polbeta"/>
    <property type="match status" value="1"/>
</dbReference>
<protein>
    <recommendedName>
        <fullName evidence="1">Polymerase beta nucleotidyltransferase domain-containing protein</fullName>
    </recommendedName>
</protein>
<name>A7NQ57_ROSCS</name>
<dbReference type="RefSeq" id="WP_012122126.1">
    <property type="nucleotide sequence ID" value="NC_009767.1"/>
</dbReference>
<dbReference type="STRING" id="383372.Rcas_3654"/>
<reference evidence="2 3" key="1">
    <citation type="submission" date="2007-08" db="EMBL/GenBank/DDBJ databases">
        <title>Complete sequence of Roseiflexus castenholzii DSM 13941.</title>
        <authorList>
            <consortium name="US DOE Joint Genome Institute"/>
            <person name="Copeland A."/>
            <person name="Lucas S."/>
            <person name="Lapidus A."/>
            <person name="Barry K."/>
            <person name="Glavina del Rio T."/>
            <person name="Dalin E."/>
            <person name="Tice H."/>
            <person name="Pitluck S."/>
            <person name="Thompson L.S."/>
            <person name="Brettin T."/>
            <person name="Bruce D."/>
            <person name="Detter J.C."/>
            <person name="Han C."/>
            <person name="Tapia R."/>
            <person name="Schmutz J."/>
            <person name="Larimer F."/>
            <person name="Land M."/>
            <person name="Hauser L."/>
            <person name="Kyrpides N."/>
            <person name="Mikhailova N."/>
            <person name="Bryant D.A."/>
            <person name="Hanada S."/>
            <person name="Tsukatani Y."/>
            <person name="Richardson P."/>
        </authorList>
    </citation>
    <scope>NUCLEOTIDE SEQUENCE [LARGE SCALE GENOMIC DNA]</scope>
    <source>
        <strain evidence="3">DSM 13941 / HLO8</strain>
    </source>
</reference>
<dbReference type="Proteomes" id="UP000000263">
    <property type="component" value="Chromosome"/>
</dbReference>